<dbReference type="Pfam" id="PF13410">
    <property type="entry name" value="GST_C_2"/>
    <property type="match status" value="1"/>
</dbReference>
<reference evidence="6" key="1">
    <citation type="submission" date="2023-12" db="EMBL/GenBank/DDBJ databases">
        <title>Genome assembly of Anisodus tanguticus.</title>
        <authorList>
            <person name="Wang Y.-J."/>
        </authorList>
    </citation>
    <scope>NUCLEOTIDE SEQUENCE</scope>
    <source>
        <strain evidence="6">KB-2021</strain>
        <tissue evidence="6">Leaf</tissue>
    </source>
</reference>
<organism evidence="6 7">
    <name type="scientific">Anisodus tanguticus</name>
    <dbReference type="NCBI Taxonomy" id="243964"/>
    <lineage>
        <taxon>Eukaryota</taxon>
        <taxon>Viridiplantae</taxon>
        <taxon>Streptophyta</taxon>
        <taxon>Embryophyta</taxon>
        <taxon>Tracheophyta</taxon>
        <taxon>Spermatophyta</taxon>
        <taxon>Magnoliopsida</taxon>
        <taxon>eudicotyledons</taxon>
        <taxon>Gunneridae</taxon>
        <taxon>Pentapetalae</taxon>
        <taxon>asterids</taxon>
        <taxon>lamiids</taxon>
        <taxon>Solanales</taxon>
        <taxon>Solanaceae</taxon>
        <taxon>Solanoideae</taxon>
        <taxon>Hyoscyameae</taxon>
        <taxon>Anisodus</taxon>
    </lineage>
</organism>
<evidence type="ECO:0000259" key="4">
    <source>
        <dbReference type="PROSITE" id="PS50404"/>
    </source>
</evidence>
<evidence type="ECO:0000313" key="7">
    <source>
        <dbReference type="Proteomes" id="UP001291623"/>
    </source>
</evidence>
<evidence type="ECO:0000313" key="6">
    <source>
        <dbReference type="EMBL" id="KAK4339658.1"/>
    </source>
</evidence>
<sequence length="245" mass="28082">MKQKSYWYPIETSHHNFVGEKMERADLKLLGTKESIFTQRIVWALKLKGVYYEFIEQDFISRISPLLVELNPVYKKVPVIVHCGKPLCESLVTLEYIEETWPLNPLLPVDPFDRASTRFWARFIDGKFYEAATKSFFSSGETKAEGVESVAEGLQLLEGQIIGKKFFGGETIGYLDIVVGWIAYWFQYIEEVGEFKAMDSRKYPHLHAWINNFIQVPVIQESLPKPDAVRAVFKGFKDAALAGAN</sequence>
<dbReference type="PROSITE" id="PS50404">
    <property type="entry name" value="GST_NTER"/>
    <property type="match status" value="1"/>
</dbReference>
<protein>
    <recommendedName>
        <fullName evidence="3">Glutathione S-transferase</fullName>
        <ecNumber evidence="3">2.5.1.18</ecNumber>
    </recommendedName>
</protein>
<comment type="caution">
    <text evidence="6">The sequence shown here is derived from an EMBL/GenBank/DDBJ whole genome shotgun (WGS) entry which is preliminary data.</text>
</comment>
<dbReference type="AlphaFoldDB" id="A0AAE1QU56"/>
<dbReference type="InterPro" id="IPR004045">
    <property type="entry name" value="Glutathione_S-Trfase_N"/>
</dbReference>
<dbReference type="InterPro" id="IPR040079">
    <property type="entry name" value="Glutathione_S-Trfase"/>
</dbReference>
<comment type="similarity">
    <text evidence="3">Belongs to the GST superfamily.</text>
</comment>
<keyword evidence="7" id="KW-1185">Reference proteome</keyword>
<name>A0AAE1QU56_9SOLA</name>
<dbReference type="Gene3D" id="3.40.30.10">
    <property type="entry name" value="Glutaredoxin"/>
    <property type="match status" value="1"/>
</dbReference>
<dbReference type="EMBL" id="JAVYJV010000023">
    <property type="protein sequence ID" value="KAK4339658.1"/>
    <property type="molecule type" value="Genomic_DNA"/>
</dbReference>
<dbReference type="SFLD" id="SFLDG00358">
    <property type="entry name" value="Main_(cytGST)"/>
    <property type="match status" value="1"/>
</dbReference>
<dbReference type="SFLD" id="SFLDG01152">
    <property type="entry name" value="Main.3:_Omega-_and_Tau-like"/>
    <property type="match status" value="1"/>
</dbReference>
<keyword evidence="3" id="KW-0963">Cytoplasm</keyword>
<dbReference type="InterPro" id="IPR045073">
    <property type="entry name" value="Omega/Tau-like"/>
</dbReference>
<evidence type="ECO:0000256" key="3">
    <source>
        <dbReference type="RuleBase" id="RU369102"/>
    </source>
</evidence>
<comment type="catalytic activity">
    <reaction evidence="2 3">
        <text>RX + glutathione = an S-substituted glutathione + a halide anion + H(+)</text>
        <dbReference type="Rhea" id="RHEA:16437"/>
        <dbReference type="ChEBI" id="CHEBI:15378"/>
        <dbReference type="ChEBI" id="CHEBI:16042"/>
        <dbReference type="ChEBI" id="CHEBI:17792"/>
        <dbReference type="ChEBI" id="CHEBI:57925"/>
        <dbReference type="ChEBI" id="CHEBI:90779"/>
        <dbReference type="EC" id="2.5.1.18"/>
    </reaction>
</comment>
<accession>A0AAE1QU56</accession>
<dbReference type="SFLD" id="SFLDS00019">
    <property type="entry name" value="Glutathione_Transferase_(cytos"/>
    <property type="match status" value="1"/>
</dbReference>
<feature type="domain" description="GST C-terminal" evidence="5">
    <location>
        <begin position="110"/>
        <end position="241"/>
    </location>
</feature>
<comment type="function">
    <text evidence="3">Is involved in the conjugation of reduced glutathione to a wide number of exogenous and endogenous hydrophobic electrophiles.</text>
</comment>
<dbReference type="Pfam" id="PF02798">
    <property type="entry name" value="GST_N"/>
    <property type="match status" value="1"/>
</dbReference>
<dbReference type="GO" id="GO:0005829">
    <property type="term" value="C:cytosol"/>
    <property type="evidence" value="ECO:0007669"/>
    <property type="project" value="UniProtKB-SubCell"/>
</dbReference>
<dbReference type="SUPFAM" id="SSF47616">
    <property type="entry name" value="GST C-terminal domain-like"/>
    <property type="match status" value="1"/>
</dbReference>
<dbReference type="CDD" id="cd03185">
    <property type="entry name" value="GST_C_Tau"/>
    <property type="match status" value="1"/>
</dbReference>
<evidence type="ECO:0000256" key="2">
    <source>
        <dbReference type="ARBA" id="ARBA00047960"/>
    </source>
</evidence>
<dbReference type="InterPro" id="IPR036282">
    <property type="entry name" value="Glutathione-S-Trfase_C_sf"/>
</dbReference>
<dbReference type="EC" id="2.5.1.18" evidence="3"/>
<evidence type="ECO:0000256" key="1">
    <source>
        <dbReference type="ARBA" id="ARBA00022679"/>
    </source>
</evidence>
<dbReference type="SUPFAM" id="SSF52833">
    <property type="entry name" value="Thioredoxin-like"/>
    <property type="match status" value="1"/>
</dbReference>
<dbReference type="Gene3D" id="1.20.1050.10">
    <property type="match status" value="1"/>
</dbReference>
<dbReference type="PANTHER" id="PTHR11260:SF696">
    <property type="entry name" value="GLUTATHIONE TRANSFERASE"/>
    <property type="match status" value="1"/>
</dbReference>
<dbReference type="Proteomes" id="UP001291623">
    <property type="component" value="Unassembled WGS sequence"/>
</dbReference>
<dbReference type="PROSITE" id="PS50405">
    <property type="entry name" value="GST_CTER"/>
    <property type="match status" value="1"/>
</dbReference>
<dbReference type="PANTHER" id="PTHR11260">
    <property type="entry name" value="GLUTATHIONE S-TRANSFERASE, GST, SUPERFAMILY, GST DOMAIN CONTAINING"/>
    <property type="match status" value="1"/>
</dbReference>
<evidence type="ECO:0000259" key="5">
    <source>
        <dbReference type="PROSITE" id="PS50405"/>
    </source>
</evidence>
<dbReference type="FunFam" id="1.20.1050.10:FF:000012">
    <property type="entry name" value="Tau class glutathione S-transferase"/>
    <property type="match status" value="1"/>
</dbReference>
<comment type="subcellular location">
    <subcellularLocation>
        <location evidence="3">Cytoplasm</location>
        <location evidence="3">Cytosol</location>
    </subcellularLocation>
</comment>
<gene>
    <name evidence="6" type="ORF">RND71_041120</name>
</gene>
<feature type="domain" description="GST N-terminal" evidence="4">
    <location>
        <begin position="25"/>
        <end position="105"/>
    </location>
</feature>
<dbReference type="InterPro" id="IPR036249">
    <property type="entry name" value="Thioredoxin-like_sf"/>
</dbReference>
<dbReference type="GO" id="GO:0004364">
    <property type="term" value="F:glutathione transferase activity"/>
    <property type="evidence" value="ECO:0007669"/>
    <property type="project" value="UniProtKB-UniRule"/>
</dbReference>
<dbReference type="GO" id="GO:0006749">
    <property type="term" value="P:glutathione metabolic process"/>
    <property type="evidence" value="ECO:0007669"/>
    <property type="project" value="InterPro"/>
</dbReference>
<dbReference type="InterPro" id="IPR045074">
    <property type="entry name" value="GST_C_Tau"/>
</dbReference>
<keyword evidence="1 3" id="KW-0808">Transferase</keyword>
<dbReference type="InterPro" id="IPR010987">
    <property type="entry name" value="Glutathione-S-Trfase_C-like"/>
</dbReference>
<proteinExistence type="inferred from homology"/>